<sequence length="107" mass="11744">MNDELKSVQQPIVVLGASGRVGRVVAHQLLNANVGIRAVARHTDKLKDLAEQGAELWQGSLLDQAFMNRVFAGAKAAFVLTPGDTLSPDLHDQQRQYNEHIVVYVVK</sequence>
<reference evidence="2 3" key="1">
    <citation type="submission" date="2019-11" db="EMBL/GenBank/DDBJ databases">
        <title>Spirosoma endbachense sp. nov., isolated from a natural salt meadow.</title>
        <authorList>
            <person name="Rojas J."/>
            <person name="Ambika Manirajan B."/>
            <person name="Ratering S."/>
            <person name="Suarez C."/>
            <person name="Geissler-Plaum R."/>
            <person name="Schnell S."/>
        </authorList>
    </citation>
    <scope>NUCLEOTIDE SEQUENCE [LARGE SCALE GENOMIC DNA]</scope>
    <source>
        <strain evidence="2 3">I-24</strain>
    </source>
</reference>
<dbReference type="Proteomes" id="UP000464577">
    <property type="component" value="Chromosome"/>
</dbReference>
<dbReference type="KEGG" id="senf:GJR95_17440"/>
<keyword evidence="3" id="KW-1185">Reference proteome</keyword>
<dbReference type="InterPro" id="IPR036291">
    <property type="entry name" value="NAD(P)-bd_dom_sf"/>
</dbReference>
<dbReference type="AlphaFoldDB" id="A0A6P1VVM0"/>
<feature type="domain" description="NmrA-like" evidence="1">
    <location>
        <begin position="10"/>
        <end position="92"/>
    </location>
</feature>
<name>A0A6P1VVM0_9BACT</name>
<dbReference type="Pfam" id="PF05368">
    <property type="entry name" value="NmrA"/>
    <property type="match status" value="1"/>
</dbReference>
<evidence type="ECO:0000313" key="3">
    <source>
        <dbReference type="Proteomes" id="UP000464577"/>
    </source>
</evidence>
<organism evidence="2 3">
    <name type="scientific">Spirosoma endbachense</name>
    <dbReference type="NCBI Taxonomy" id="2666025"/>
    <lineage>
        <taxon>Bacteria</taxon>
        <taxon>Pseudomonadati</taxon>
        <taxon>Bacteroidota</taxon>
        <taxon>Cytophagia</taxon>
        <taxon>Cytophagales</taxon>
        <taxon>Cytophagaceae</taxon>
        <taxon>Spirosoma</taxon>
    </lineage>
</organism>
<dbReference type="Gene3D" id="3.40.50.720">
    <property type="entry name" value="NAD(P)-binding Rossmann-like Domain"/>
    <property type="match status" value="1"/>
</dbReference>
<dbReference type="InterPro" id="IPR008030">
    <property type="entry name" value="NmrA-like"/>
</dbReference>
<dbReference type="SUPFAM" id="SSF51735">
    <property type="entry name" value="NAD(P)-binding Rossmann-fold domains"/>
    <property type="match status" value="1"/>
</dbReference>
<evidence type="ECO:0000259" key="1">
    <source>
        <dbReference type="Pfam" id="PF05368"/>
    </source>
</evidence>
<accession>A0A6P1VVM0</accession>
<protein>
    <submittedName>
        <fullName evidence="2">NAD(P)H-binding protein</fullName>
    </submittedName>
</protein>
<gene>
    <name evidence="2" type="ORF">GJR95_17440</name>
</gene>
<dbReference type="EMBL" id="CP045997">
    <property type="protein sequence ID" value="QHV96684.1"/>
    <property type="molecule type" value="Genomic_DNA"/>
</dbReference>
<dbReference type="RefSeq" id="WP_162387094.1">
    <property type="nucleotide sequence ID" value="NZ_CP045997.1"/>
</dbReference>
<proteinExistence type="predicted"/>
<evidence type="ECO:0000313" key="2">
    <source>
        <dbReference type="EMBL" id="QHV96684.1"/>
    </source>
</evidence>